<evidence type="ECO:0000313" key="3">
    <source>
        <dbReference type="Proteomes" id="UP001597182"/>
    </source>
</evidence>
<dbReference type="InterPro" id="IPR002611">
    <property type="entry name" value="IstB_ATP-bd"/>
</dbReference>
<accession>A0ABW3VSU4</accession>
<dbReference type="InterPro" id="IPR027417">
    <property type="entry name" value="P-loop_NTPase"/>
</dbReference>
<sequence length="56" mass="6452">MPAPDRWGETFSDDVVAAAMIDRLVHHAEVLTLTGDSYRTRQRRELLAKQNRADRD</sequence>
<reference evidence="3" key="1">
    <citation type="journal article" date="2019" name="Int. J. Syst. Evol. Microbiol.">
        <title>The Global Catalogue of Microorganisms (GCM) 10K type strain sequencing project: providing services to taxonomists for standard genome sequencing and annotation.</title>
        <authorList>
            <consortium name="The Broad Institute Genomics Platform"/>
            <consortium name="The Broad Institute Genome Sequencing Center for Infectious Disease"/>
            <person name="Wu L."/>
            <person name="Ma J."/>
        </authorList>
    </citation>
    <scope>NUCLEOTIDE SEQUENCE [LARGE SCALE GENOMIC DNA]</scope>
    <source>
        <strain evidence="3">CCUG 49018</strain>
    </source>
</reference>
<gene>
    <name evidence="2" type="ORF">ACFQ34_33675</name>
</gene>
<dbReference type="GO" id="GO:0005524">
    <property type="term" value="F:ATP binding"/>
    <property type="evidence" value="ECO:0007669"/>
    <property type="project" value="UniProtKB-KW"/>
</dbReference>
<dbReference type="Proteomes" id="UP001597182">
    <property type="component" value="Unassembled WGS sequence"/>
</dbReference>
<evidence type="ECO:0000313" key="2">
    <source>
        <dbReference type="EMBL" id="MFD1238252.1"/>
    </source>
</evidence>
<comment type="caution">
    <text evidence="2">The sequence shown here is derived from an EMBL/GenBank/DDBJ whole genome shotgun (WGS) entry which is preliminary data.</text>
</comment>
<feature type="domain" description="IstB-like ATP-binding" evidence="1">
    <location>
        <begin position="6"/>
        <end position="45"/>
    </location>
</feature>
<protein>
    <submittedName>
        <fullName evidence="2">ATP-binding protein</fullName>
    </submittedName>
</protein>
<dbReference type="Gene3D" id="3.40.50.300">
    <property type="entry name" value="P-loop containing nucleotide triphosphate hydrolases"/>
    <property type="match status" value="1"/>
</dbReference>
<keyword evidence="3" id="KW-1185">Reference proteome</keyword>
<dbReference type="EMBL" id="JBHTMB010000375">
    <property type="protein sequence ID" value="MFD1238252.1"/>
    <property type="molecule type" value="Genomic_DNA"/>
</dbReference>
<dbReference type="RefSeq" id="WP_346094578.1">
    <property type="nucleotide sequence ID" value="NZ_JBHTMB010000375.1"/>
</dbReference>
<evidence type="ECO:0000259" key="1">
    <source>
        <dbReference type="Pfam" id="PF01695"/>
    </source>
</evidence>
<proteinExistence type="predicted"/>
<keyword evidence="2" id="KW-0547">Nucleotide-binding</keyword>
<name>A0ABW3VSU4_9PSEU</name>
<dbReference type="Pfam" id="PF01695">
    <property type="entry name" value="IstB_IS21"/>
    <property type="match status" value="1"/>
</dbReference>
<keyword evidence="2" id="KW-0067">ATP-binding</keyword>
<organism evidence="2 3">
    <name type="scientific">Pseudonocardia benzenivorans</name>
    <dbReference type="NCBI Taxonomy" id="228005"/>
    <lineage>
        <taxon>Bacteria</taxon>
        <taxon>Bacillati</taxon>
        <taxon>Actinomycetota</taxon>
        <taxon>Actinomycetes</taxon>
        <taxon>Pseudonocardiales</taxon>
        <taxon>Pseudonocardiaceae</taxon>
        <taxon>Pseudonocardia</taxon>
    </lineage>
</organism>